<keyword evidence="9" id="KW-1185">Reference proteome</keyword>
<keyword evidence="3 5" id="KW-0378">Hydrolase</keyword>
<dbReference type="PANTHER" id="PTHR35333">
    <property type="entry name" value="BETA-LACTAMASE"/>
    <property type="match status" value="1"/>
</dbReference>
<proteinExistence type="inferred from homology"/>
<feature type="signal peptide" evidence="6">
    <location>
        <begin position="1"/>
        <end position="24"/>
    </location>
</feature>
<evidence type="ECO:0000313" key="8">
    <source>
        <dbReference type="EMBL" id="NMI00907.1"/>
    </source>
</evidence>
<dbReference type="EC" id="3.5.2.6" evidence="2 5"/>
<accession>A0ABX1SKI2</accession>
<comment type="similarity">
    <text evidence="1 5">Belongs to the class-A beta-lactamase family.</text>
</comment>
<dbReference type="NCBIfam" id="NF033103">
    <property type="entry name" value="bla_class_A"/>
    <property type="match status" value="1"/>
</dbReference>
<dbReference type="EMBL" id="JAAXLA010000068">
    <property type="protein sequence ID" value="NMI00907.1"/>
    <property type="molecule type" value="Genomic_DNA"/>
</dbReference>
<gene>
    <name evidence="8" type="primary">bla</name>
    <name evidence="8" type="ORF">HF526_26910</name>
</gene>
<dbReference type="PROSITE" id="PS00146">
    <property type="entry name" value="BETA_LACTAMASE_A"/>
    <property type="match status" value="1"/>
</dbReference>
<evidence type="ECO:0000256" key="3">
    <source>
        <dbReference type="ARBA" id="ARBA00022801"/>
    </source>
</evidence>
<dbReference type="PROSITE" id="PS51257">
    <property type="entry name" value="PROKAR_LIPOPROTEIN"/>
    <property type="match status" value="1"/>
</dbReference>
<comment type="caution">
    <text evidence="8">The sequence shown here is derived from an EMBL/GenBank/DDBJ whole genome shotgun (WGS) entry which is preliminary data.</text>
</comment>
<organism evidence="8 9">
    <name type="scientific">Pseudonocardia acidicola</name>
    <dbReference type="NCBI Taxonomy" id="2724939"/>
    <lineage>
        <taxon>Bacteria</taxon>
        <taxon>Bacillati</taxon>
        <taxon>Actinomycetota</taxon>
        <taxon>Actinomycetes</taxon>
        <taxon>Pseudonocardiales</taxon>
        <taxon>Pseudonocardiaceae</taxon>
        <taxon>Pseudonocardia</taxon>
    </lineage>
</organism>
<evidence type="ECO:0000256" key="2">
    <source>
        <dbReference type="ARBA" id="ARBA00012865"/>
    </source>
</evidence>
<keyword evidence="6" id="KW-0732">Signal</keyword>
<name>A0ABX1SKI2_9PSEU</name>
<dbReference type="InterPro" id="IPR023650">
    <property type="entry name" value="Beta-lactam_class-A_AS"/>
</dbReference>
<dbReference type="Gene3D" id="3.40.710.10">
    <property type="entry name" value="DD-peptidase/beta-lactamase superfamily"/>
    <property type="match status" value="1"/>
</dbReference>
<dbReference type="Proteomes" id="UP000820669">
    <property type="component" value="Unassembled WGS sequence"/>
</dbReference>
<feature type="domain" description="Beta-lactamase class A catalytic" evidence="7">
    <location>
        <begin position="54"/>
        <end position="270"/>
    </location>
</feature>
<evidence type="ECO:0000259" key="7">
    <source>
        <dbReference type="Pfam" id="PF13354"/>
    </source>
</evidence>
<dbReference type="RefSeq" id="WP_169384371.1">
    <property type="nucleotide sequence ID" value="NZ_JAAXLA010000068.1"/>
</dbReference>
<evidence type="ECO:0000256" key="1">
    <source>
        <dbReference type="ARBA" id="ARBA00009009"/>
    </source>
</evidence>
<feature type="chain" id="PRO_5045854135" description="Beta-lactamase" evidence="6">
    <location>
        <begin position="25"/>
        <end position="297"/>
    </location>
</feature>
<evidence type="ECO:0000256" key="5">
    <source>
        <dbReference type="RuleBase" id="RU361140"/>
    </source>
</evidence>
<dbReference type="PANTHER" id="PTHR35333:SF3">
    <property type="entry name" value="BETA-LACTAMASE-TYPE TRANSPEPTIDASE FOLD CONTAINING PROTEIN"/>
    <property type="match status" value="1"/>
</dbReference>
<keyword evidence="4 5" id="KW-0046">Antibiotic resistance</keyword>
<dbReference type="InterPro" id="IPR000871">
    <property type="entry name" value="Beta-lactam_class-A"/>
</dbReference>
<sequence length="297" mass="31301">MIDRRRLLTGLFAAPLVTACGAPAATPPVPPATTRPTPGPRFEDLERRYGARLGVYAVNATTSRFVAHRQDERFALCSTFKTYAAGALLHAHPRDSEFWSSIVRYSRSEIVSYSPVTEQHVETGMTAAQLCEAAITHSDNTAGNQLLKLLGGPPAIGAFAREIGDPATRLDRWETDLNSAIPGDDRDTTTPAAIAAGYRAMVLGTALGAAERGQLKDWLIANTTGAERIRAAVPPGWTTGDKTGSGSYGTANDIAVTWSPAGEALVIAILSGRTSADAVYDNALIAAAAGLVIDALR</sequence>
<evidence type="ECO:0000313" key="9">
    <source>
        <dbReference type="Proteomes" id="UP000820669"/>
    </source>
</evidence>
<dbReference type="Pfam" id="PF13354">
    <property type="entry name" value="Beta-lactamase2"/>
    <property type="match status" value="1"/>
</dbReference>
<dbReference type="SUPFAM" id="SSF56601">
    <property type="entry name" value="beta-lactamase/transpeptidase-like"/>
    <property type="match status" value="1"/>
</dbReference>
<dbReference type="InterPro" id="IPR045155">
    <property type="entry name" value="Beta-lactam_cat"/>
</dbReference>
<dbReference type="PRINTS" id="PR00118">
    <property type="entry name" value="BLACTAMASEA"/>
</dbReference>
<evidence type="ECO:0000256" key="4">
    <source>
        <dbReference type="ARBA" id="ARBA00023251"/>
    </source>
</evidence>
<protein>
    <recommendedName>
        <fullName evidence="2 5">Beta-lactamase</fullName>
        <ecNumber evidence="2 5">3.5.2.6</ecNumber>
    </recommendedName>
</protein>
<comment type="catalytic activity">
    <reaction evidence="5">
        <text>a beta-lactam + H2O = a substituted beta-amino acid</text>
        <dbReference type="Rhea" id="RHEA:20401"/>
        <dbReference type="ChEBI" id="CHEBI:15377"/>
        <dbReference type="ChEBI" id="CHEBI:35627"/>
        <dbReference type="ChEBI" id="CHEBI:140347"/>
        <dbReference type="EC" id="3.5.2.6"/>
    </reaction>
</comment>
<evidence type="ECO:0000256" key="6">
    <source>
        <dbReference type="SAM" id="SignalP"/>
    </source>
</evidence>
<reference evidence="8 9" key="1">
    <citation type="submission" date="2020-04" db="EMBL/GenBank/DDBJ databases">
        <authorList>
            <person name="Klaysubun C."/>
            <person name="Duangmal K."/>
            <person name="Lipun K."/>
        </authorList>
    </citation>
    <scope>NUCLEOTIDE SEQUENCE [LARGE SCALE GENOMIC DNA]</scope>
    <source>
        <strain evidence="8 9">K10HN5</strain>
    </source>
</reference>
<dbReference type="InterPro" id="IPR012338">
    <property type="entry name" value="Beta-lactam/transpept-like"/>
</dbReference>